<feature type="domain" description="Integron cassette protein VCH-CASS1 chain" evidence="1">
    <location>
        <begin position="11"/>
        <end position="106"/>
    </location>
</feature>
<dbReference type="Gene3D" id="3.30.920.70">
    <property type="match status" value="1"/>
</dbReference>
<dbReference type="AlphaFoldDB" id="A0A4V1LQG1"/>
<evidence type="ECO:0000313" key="3">
    <source>
        <dbReference type="Proteomes" id="UP000290191"/>
    </source>
</evidence>
<evidence type="ECO:0000313" key="2">
    <source>
        <dbReference type="EMBL" id="RXJ64578.1"/>
    </source>
</evidence>
<dbReference type="OrthoDB" id="1444132at2"/>
<reference evidence="2 3" key="1">
    <citation type="submission" date="2017-10" db="EMBL/GenBank/DDBJ databases">
        <title>Genomics of the genus Arcobacter.</title>
        <authorList>
            <person name="Perez-Cataluna A."/>
            <person name="Figueras M.J."/>
        </authorList>
    </citation>
    <scope>NUCLEOTIDE SEQUENCE [LARGE SCALE GENOMIC DNA]</scope>
    <source>
        <strain evidence="2 3">DSM 24636</strain>
    </source>
</reference>
<evidence type="ECO:0000259" key="1">
    <source>
        <dbReference type="Pfam" id="PF18315"/>
    </source>
</evidence>
<dbReference type="Proteomes" id="UP000290191">
    <property type="component" value="Unassembled WGS sequence"/>
</dbReference>
<accession>A0A4V1LQG1</accession>
<gene>
    <name evidence="2" type="ORF">CRV06_01075</name>
</gene>
<name>A0A4V1LQG1_9BACT</name>
<organism evidence="2 3">
    <name type="scientific">Halarcobacter anaerophilus</name>
    <dbReference type="NCBI Taxonomy" id="877500"/>
    <lineage>
        <taxon>Bacteria</taxon>
        <taxon>Pseudomonadati</taxon>
        <taxon>Campylobacterota</taxon>
        <taxon>Epsilonproteobacteria</taxon>
        <taxon>Campylobacterales</taxon>
        <taxon>Arcobacteraceae</taxon>
        <taxon>Halarcobacter</taxon>
    </lineage>
</organism>
<dbReference type="Pfam" id="PF18315">
    <property type="entry name" value="VCH_CASS14"/>
    <property type="match status" value="1"/>
</dbReference>
<keyword evidence="3" id="KW-1185">Reference proteome</keyword>
<dbReference type="RefSeq" id="WP_052502719.1">
    <property type="nucleotide sequence ID" value="NZ_CP041070.1"/>
</dbReference>
<proteinExistence type="predicted"/>
<comment type="caution">
    <text evidence="2">The sequence shown here is derived from an EMBL/GenBank/DDBJ whole genome shotgun (WGS) entry which is preliminary data.</text>
</comment>
<dbReference type="InterPro" id="IPR040614">
    <property type="entry name" value="VCH_CASS14"/>
</dbReference>
<dbReference type="STRING" id="877500.GCA_000935065_02508"/>
<dbReference type="EMBL" id="PDKO01000001">
    <property type="protein sequence ID" value="RXJ64578.1"/>
    <property type="molecule type" value="Genomic_DNA"/>
</dbReference>
<sequence>MAVTVKDVDTLQEYIIGVMGRADHHAGNVNEIALALAGAIVWKKDIASIKVMERESETKNVLWVNINGKKYAFVYNHDTGKIDMREKTIQGSNLHEFDNSTSLSTLKNIFDAL</sequence>
<protein>
    <recommendedName>
        <fullName evidence="1">Integron cassette protein VCH-CASS1 chain domain-containing protein</fullName>
    </recommendedName>
</protein>